<evidence type="ECO:0000313" key="12">
    <source>
        <dbReference type="EMBL" id="KAH9633180.1"/>
    </source>
</evidence>
<keyword evidence="6" id="KW-0238">DNA-binding</keyword>
<dbReference type="SMART" id="SM00868">
    <property type="entry name" value="zf-AD"/>
    <property type="match status" value="1"/>
</dbReference>
<dbReference type="InterPro" id="IPR012934">
    <property type="entry name" value="Znf_AD"/>
</dbReference>
<proteinExistence type="predicted"/>
<comment type="caution">
    <text evidence="12">The sequence shown here is derived from an EMBL/GenBank/DDBJ whole genome shotgun (WGS) entry which is preliminary data.</text>
</comment>
<dbReference type="FunFam" id="3.30.160.60:FF:002343">
    <property type="entry name" value="Zinc finger protein 33A"/>
    <property type="match status" value="2"/>
</dbReference>
<accession>A0A922MBA2</accession>
<evidence type="ECO:0000256" key="7">
    <source>
        <dbReference type="ARBA" id="ARBA00023242"/>
    </source>
</evidence>
<dbReference type="Pfam" id="PF00096">
    <property type="entry name" value="zf-C2H2"/>
    <property type="match status" value="3"/>
</dbReference>
<feature type="domain" description="C2H2-type" evidence="10">
    <location>
        <begin position="257"/>
        <end position="284"/>
    </location>
</feature>
<comment type="subcellular location">
    <subcellularLocation>
        <location evidence="1">Nucleus</location>
    </subcellularLocation>
</comment>
<dbReference type="GO" id="GO:0006355">
    <property type="term" value="P:regulation of DNA-templated transcription"/>
    <property type="evidence" value="ECO:0007669"/>
    <property type="project" value="UniProtKB-ARBA"/>
</dbReference>
<gene>
    <name evidence="12" type="ORF">HF086_017735</name>
</gene>
<name>A0A922MBA2_SPOEX</name>
<dbReference type="Pfam" id="PF07776">
    <property type="entry name" value="zf-AD"/>
    <property type="match status" value="1"/>
</dbReference>
<evidence type="ECO:0000256" key="6">
    <source>
        <dbReference type="ARBA" id="ARBA00023125"/>
    </source>
</evidence>
<evidence type="ECO:0000256" key="4">
    <source>
        <dbReference type="ARBA" id="ARBA00022771"/>
    </source>
</evidence>
<dbReference type="SUPFAM" id="SSF57667">
    <property type="entry name" value="beta-beta-alpha zinc fingers"/>
    <property type="match status" value="3"/>
</dbReference>
<reference evidence="12" key="1">
    <citation type="journal article" date="2021" name="G3 (Bethesda)">
        <title>Genome and transcriptome analysis of the beet armyworm Spodoptera exigua reveals targets for pest control. .</title>
        <authorList>
            <person name="Simon S."/>
            <person name="Breeschoten T."/>
            <person name="Jansen H.J."/>
            <person name="Dirks R.P."/>
            <person name="Schranz M.E."/>
            <person name="Ros V.I.D."/>
        </authorList>
    </citation>
    <scope>NUCLEOTIDE SEQUENCE</scope>
    <source>
        <strain evidence="12">TB_SE_WUR_2020</strain>
    </source>
</reference>
<protein>
    <submittedName>
        <fullName evidence="12">Uncharacterized protein</fullName>
    </submittedName>
</protein>
<feature type="binding site" evidence="9">
    <location>
        <position position="9"/>
    </location>
    <ligand>
        <name>Zn(2+)</name>
        <dbReference type="ChEBI" id="CHEBI:29105"/>
    </ligand>
</feature>
<dbReference type="SMART" id="SM00355">
    <property type="entry name" value="ZnF_C2H2"/>
    <property type="match status" value="4"/>
</dbReference>
<keyword evidence="3" id="KW-0677">Repeat</keyword>
<evidence type="ECO:0000313" key="13">
    <source>
        <dbReference type="Proteomes" id="UP000814243"/>
    </source>
</evidence>
<evidence type="ECO:0000256" key="5">
    <source>
        <dbReference type="ARBA" id="ARBA00022833"/>
    </source>
</evidence>
<keyword evidence="7" id="KW-0539">Nucleus</keyword>
<feature type="domain" description="C2H2-type" evidence="10">
    <location>
        <begin position="285"/>
        <end position="312"/>
    </location>
</feature>
<evidence type="ECO:0000256" key="9">
    <source>
        <dbReference type="PROSITE-ProRule" id="PRU01263"/>
    </source>
</evidence>
<dbReference type="GO" id="GO:0008270">
    <property type="term" value="F:zinc ion binding"/>
    <property type="evidence" value="ECO:0007669"/>
    <property type="project" value="UniProtKB-UniRule"/>
</dbReference>
<sequence length="375" mass="42920">MTTSICRVCLNHEYLVNILTKTEFLSISAKLMSISKVHIVPGDGLPETICSNCVQKLDDCIEFIELCESSDRKLKSLLENKNTETKILIENLKINSENENYITENDGSLSPKSETEKLFIDESIDHSLIDQTTLDDELLRNELVVKTKIEHDITRIESKKSRKQQCFTCGKVMSSRQPYDVAFTETMKTFLRCGDNAQNTVKRYCAEFGVRVSEETLSALVQNFLEFGIFTRPKLEPGWSRFRLKTHMLTHTGERPYNCPHCNKNFSLAQNLKVHLRVHTGEKPLLCPICGDAFAQSAGLAAHKRKHSGILPYMCKLCPRSFRTIGHLQYHTRRNSDLKRHMQLTHNKSVYTCAHCPADFLKKSELEKHVKTHAN</sequence>
<evidence type="ECO:0000256" key="8">
    <source>
        <dbReference type="PROSITE-ProRule" id="PRU00042"/>
    </source>
</evidence>
<dbReference type="AlphaFoldDB" id="A0A922MBA2"/>
<dbReference type="Gene3D" id="3.30.160.60">
    <property type="entry name" value="Classic Zinc Finger"/>
    <property type="match status" value="4"/>
</dbReference>
<dbReference type="InterPro" id="IPR050331">
    <property type="entry name" value="Zinc_finger"/>
</dbReference>
<dbReference type="Proteomes" id="UP000814243">
    <property type="component" value="Unassembled WGS sequence"/>
</dbReference>
<keyword evidence="5 9" id="KW-0862">Zinc</keyword>
<dbReference type="GO" id="GO:0005634">
    <property type="term" value="C:nucleus"/>
    <property type="evidence" value="ECO:0007669"/>
    <property type="project" value="UniProtKB-SubCell"/>
</dbReference>
<dbReference type="InterPro" id="IPR013087">
    <property type="entry name" value="Znf_C2H2_type"/>
</dbReference>
<dbReference type="PANTHER" id="PTHR16515">
    <property type="entry name" value="PR DOMAIN ZINC FINGER PROTEIN"/>
    <property type="match status" value="1"/>
</dbReference>
<dbReference type="PROSITE" id="PS00028">
    <property type="entry name" value="ZINC_FINGER_C2H2_1"/>
    <property type="match status" value="3"/>
</dbReference>
<keyword evidence="2 9" id="KW-0479">Metal-binding</keyword>
<evidence type="ECO:0000256" key="3">
    <source>
        <dbReference type="ARBA" id="ARBA00022737"/>
    </source>
</evidence>
<feature type="domain" description="C2H2-type" evidence="10">
    <location>
        <begin position="351"/>
        <end position="375"/>
    </location>
</feature>
<dbReference type="EMBL" id="JACEFF010000665">
    <property type="protein sequence ID" value="KAH9633180.1"/>
    <property type="molecule type" value="Genomic_DNA"/>
</dbReference>
<feature type="binding site" evidence="9">
    <location>
        <position position="6"/>
    </location>
    <ligand>
        <name>Zn(2+)</name>
        <dbReference type="ChEBI" id="CHEBI:29105"/>
    </ligand>
</feature>
<evidence type="ECO:0000256" key="2">
    <source>
        <dbReference type="ARBA" id="ARBA00022723"/>
    </source>
</evidence>
<dbReference type="Gene3D" id="3.40.1800.20">
    <property type="match status" value="1"/>
</dbReference>
<evidence type="ECO:0000259" key="11">
    <source>
        <dbReference type="PROSITE" id="PS51915"/>
    </source>
</evidence>
<dbReference type="PANTHER" id="PTHR16515:SF49">
    <property type="entry name" value="GASTRULA ZINC FINGER PROTEIN XLCGF49.1-LIKE-RELATED"/>
    <property type="match status" value="1"/>
</dbReference>
<keyword evidence="4 8" id="KW-0863">Zinc-finger</keyword>
<evidence type="ECO:0000256" key="1">
    <source>
        <dbReference type="ARBA" id="ARBA00004123"/>
    </source>
</evidence>
<feature type="binding site" evidence="9">
    <location>
        <position position="53"/>
    </location>
    <ligand>
        <name>Zn(2+)</name>
        <dbReference type="ChEBI" id="CHEBI:29105"/>
    </ligand>
</feature>
<feature type="domain" description="ZAD" evidence="11">
    <location>
        <begin position="4"/>
        <end position="77"/>
    </location>
</feature>
<organism evidence="12 13">
    <name type="scientific">Spodoptera exigua</name>
    <name type="common">Beet armyworm</name>
    <name type="synonym">Noctua fulgens</name>
    <dbReference type="NCBI Taxonomy" id="7107"/>
    <lineage>
        <taxon>Eukaryota</taxon>
        <taxon>Metazoa</taxon>
        <taxon>Ecdysozoa</taxon>
        <taxon>Arthropoda</taxon>
        <taxon>Hexapoda</taxon>
        <taxon>Insecta</taxon>
        <taxon>Pterygota</taxon>
        <taxon>Neoptera</taxon>
        <taxon>Endopterygota</taxon>
        <taxon>Lepidoptera</taxon>
        <taxon>Glossata</taxon>
        <taxon>Ditrysia</taxon>
        <taxon>Noctuoidea</taxon>
        <taxon>Noctuidae</taxon>
        <taxon>Amphipyrinae</taxon>
        <taxon>Spodoptera</taxon>
    </lineage>
</organism>
<dbReference type="PROSITE" id="PS50157">
    <property type="entry name" value="ZINC_FINGER_C2H2_2"/>
    <property type="match status" value="4"/>
</dbReference>
<evidence type="ECO:0000259" key="10">
    <source>
        <dbReference type="PROSITE" id="PS50157"/>
    </source>
</evidence>
<dbReference type="GO" id="GO:0003677">
    <property type="term" value="F:DNA binding"/>
    <property type="evidence" value="ECO:0007669"/>
    <property type="project" value="UniProtKB-KW"/>
</dbReference>
<feature type="domain" description="C2H2-type" evidence="10">
    <location>
        <begin position="313"/>
        <end position="340"/>
    </location>
</feature>
<dbReference type="SUPFAM" id="SSF57716">
    <property type="entry name" value="Glucocorticoid receptor-like (DNA-binding domain)"/>
    <property type="match status" value="1"/>
</dbReference>
<feature type="binding site" evidence="9">
    <location>
        <position position="50"/>
    </location>
    <ligand>
        <name>Zn(2+)</name>
        <dbReference type="ChEBI" id="CHEBI:29105"/>
    </ligand>
</feature>
<dbReference type="PROSITE" id="PS51915">
    <property type="entry name" value="ZAD"/>
    <property type="match status" value="1"/>
</dbReference>
<dbReference type="InterPro" id="IPR036236">
    <property type="entry name" value="Znf_C2H2_sf"/>
</dbReference>